<feature type="region of interest" description="Disordered" evidence="1">
    <location>
        <begin position="367"/>
        <end position="386"/>
    </location>
</feature>
<comment type="caution">
    <text evidence="3">The sequence shown here is derived from an EMBL/GenBank/DDBJ whole genome shotgun (WGS) entry which is preliminary data.</text>
</comment>
<evidence type="ECO:0000256" key="1">
    <source>
        <dbReference type="SAM" id="MobiDB-lite"/>
    </source>
</evidence>
<dbReference type="PANTHER" id="PTHR12472:SF0">
    <property type="entry name" value="RAB3 GTPASE-ACTIVATING PROTEIN NON-CATALYTIC SUBUNIT"/>
    <property type="match status" value="1"/>
</dbReference>
<dbReference type="InterPro" id="IPR032839">
    <property type="entry name" value="RAB3GAP_N"/>
</dbReference>
<reference evidence="3" key="1">
    <citation type="submission" date="2013-08" db="EMBL/GenBank/DDBJ databases">
        <title>Gene expansion shapes genome architecture in the human pathogen Lichtheimia corymbifera: an evolutionary genomics analysis in the ancient terrestrial Mucorales (Mucoromycotina).</title>
        <authorList>
            <person name="Schwartze V.U."/>
            <person name="Winter S."/>
            <person name="Shelest E."/>
            <person name="Marcet-Houben M."/>
            <person name="Horn F."/>
            <person name="Wehner S."/>
            <person name="Hoffmann K."/>
            <person name="Riege K."/>
            <person name="Sammeth M."/>
            <person name="Nowrousian M."/>
            <person name="Valiante V."/>
            <person name="Linde J."/>
            <person name="Jacobsen I.D."/>
            <person name="Marz M."/>
            <person name="Brakhage A.A."/>
            <person name="Gabaldon T."/>
            <person name="Bocker S."/>
            <person name="Voigt K."/>
        </authorList>
    </citation>
    <scope>NUCLEOTIDE SEQUENCE [LARGE SCALE GENOMIC DNA]</scope>
    <source>
        <strain evidence="3">FSU 9682</strain>
    </source>
</reference>
<dbReference type="PANTHER" id="PTHR12472">
    <property type="entry name" value="RAB3-GAP REGULATORY DOMAIN"/>
    <property type="match status" value="1"/>
</dbReference>
<evidence type="ECO:0000313" key="3">
    <source>
        <dbReference type="EMBL" id="CDH60674.1"/>
    </source>
</evidence>
<feature type="domain" description="Rab3-GAP regulatory subunit N-terminal" evidence="2">
    <location>
        <begin position="97"/>
        <end position="527"/>
    </location>
</feature>
<accession>A0A068SEH1</accession>
<sequence>MTKNYKCVLAPHHNIPQPILSILVGRIPKVSTVIQDVSEQTTADESKLDDDNKDDQDDSWDKDWGWSIDEEPKASNNINNSTSDFTHAFGPFTETYMASASAGGRHIVLAHKSKFVVVELNEEEDEYCALGQGSGCEQEDETITAILCLPLFVPSIRKNQMFVMAGYSTGWLRVFSETGTLLTAQLLEPAPILSIKMRTPPPIYKTVTHTCDDEEITILFEGNRVVSIDGQSLWMVLRVCDGQRESGIDASRMQTAFTYKKYELQRQERVRDVVSLGPSPPRSTTTTTTLLDQSNTVSTNPFLTAATSRYVAVGDAPMISYYATTESSRPLMSAVSMASYVMSRVTTPVFSFAKSWWSGNNGSNNNNNSLSTSSSPSPYVPSMHAPPSHIEPATPIPSVLTLNDPERRITSISMGPISASSHRSTLAATCDTLGRVILWDVPSGEMIRMWKGLRDTVCGWVEVAEPDDDQNDEAAANPLSSGQRTKPARISTFLVIYSERRGLLLVFHMRHGTRVGMYRVGQGWRLLPCGREPLGSSMVNADRRRTAMENGEGECGCLAKCLLIGPNGEVRSIEIITQEAKK</sequence>
<gene>
    <name evidence="3" type="ORF">LCOR_11455.1</name>
</gene>
<feature type="region of interest" description="Disordered" evidence="1">
    <location>
        <begin position="37"/>
        <end position="66"/>
    </location>
</feature>
<dbReference type="EMBL" id="CBTN010000101">
    <property type="protein sequence ID" value="CDH60674.1"/>
    <property type="molecule type" value="Genomic_DNA"/>
</dbReference>
<name>A0A068SEH1_9FUNG</name>
<dbReference type="InterPro" id="IPR026059">
    <property type="entry name" value="Rab3GAP2"/>
</dbReference>
<protein>
    <recommendedName>
        <fullName evidence="2">Rab3-GAP regulatory subunit N-terminal domain-containing protein</fullName>
    </recommendedName>
</protein>
<dbReference type="AlphaFoldDB" id="A0A068SEH1"/>
<dbReference type="VEuPathDB" id="FungiDB:LCOR_11455.1"/>
<evidence type="ECO:0000259" key="2">
    <source>
        <dbReference type="Pfam" id="PF14655"/>
    </source>
</evidence>
<feature type="compositionally biased region" description="Low complexity" evidence="1">
    <location>
        <begin position="367"/>
        <end position="377"/>
    </location>
</feature>
<keyword evidence="4" id="KW-1185">Reference proteome</keyword>
<dbReference type="OrthoDB" id="360390at2759"/>
<organism evidence="3 4">
    <name type="scientific">Lichtheimia corymbifera JMRC:FSU:9682</name>
    <dbReference type="NCBI Taxonomy" id="1263082"/>
    <lineage>
        <taxon>Eukaryota</taxon>
        <taxon>Fungi</taxon>
        <taxon>Fungi incertae sedis</taxon>
        <taxon>Mucoromycota</taxon>
        <taxon>Mucoromycotina</taxon>
        <taxon>Mucoromycetes</taxon>
        <taxon>Mucorales</taxon>
        <taxon>Lichtheimiaceae</taxon>
        <taxon>Lichtheimia</taxon>
    </lineage>
</organism>
<dbReference type="STRING" id="1263082.A0A068SEH1"/>
<proteinExistence type="predicted"/>
<evidence type="ECO:0000313" key="4">
    <source>
        <dbReference type="Proteomes" id="UP000027586"/>
    </source>
</evidence>
<dbReference type="Proteomes" id="UP000027586">
    <property type="component" value="Unassembled WGS sequence"/>
</dbReference>
<dbReference type="Pfam" id="PF14655">
    <property type="entry name" value="RAB3GAP2_N"/>
    <property type="match status" value="1"/>
</dbReference>